<dbReference type="InterPro" id="IPR042268">
    <property type="entry name" value="BamC_C"/>
</dbReference>
<proteinExistence type="predicted"/>
<accession>A0A432Y974</accession>
<dbReference type="OrthoDB" id="5598420at2"/>
<dbReference type="PROSITE" id="PS51257">
    <property type="entry name" value="PROKAR_LIPOPROTEIN"/>
    <property type="match status" value="1"/>
</dbReference>
<reference evidence="2" key="1">
    <citation type="journal article" date="2018" name="Front. Microbiol.">
        <title>Genome-Based Analysis Reveals the Taxonomy and Diversity of the Family Idiomarinaceae.</title>
        <authorList>
            <person name="Liu Y."/>
            <person name="Lai Q."/>
            <person name="Shao Z."/>
        </authorList>
    </citation>
    <scope>NUCLEOTIDE SEQUENCE [LARGE SCALE GENOMIC DNA]</scope>
    <source>
        <strain evidence="2">F23</strain>
    </source>
</reference>
<keyword evidence="2" id="KW-1185">Reference proteome</keyword>
<dbReference type="Pfam" id="PF06804">
    <property type="entry name" value="Lipoprotein_18"/>
    <property type="match status" value="1"/>
</dbReference>
<organism evidence="1 2">
    <name type="scientific">Idiomarina fontislapidosi</name>
    <dbReference type="NCBI Taxonomy" id="263723"/>
    <lineage>
        <taxon>Bacteria</taxon>
        <taxon>Pseudomonadati</taxon>
        <taxon>Pseudomonadota</taxon>
        <taxon>Gammaproteobacteria</taxon>
        <taxon>Alteromonadales</taxon>
        <taxon>Idiomarinaceae</taxon>
        <taxon>Idiomarina</taxon>
    </lineage>
</organism>
<gene>
    <name evidence="1" type="ORF">CWE25_03375</name>
</gene>
<evidence type="ECO:0000313" key="1">
    <source>
        <dbReference type="EMBL" id="RUO57518.1"/>
    </source>
</evidence>
<name>A0A432Y974_9GAMM</name>
<evidence type="ECO:0000313" key="2">
    <source>
        <dbReference type="Proteomes" id="UP000287330"/>
    </source>
</evidence>
<dbReference type="InterPro" id="IPR010653">
    <property type="entry name" value="NlpB/DapX"/>
</dbReference>
<evidence type="ECO:0008006" key="3">
    <source>
        <dbReference type="Google" id="ProtNLM"/>
    </source>
</evidence>
<dbReference type="EMBL" id="PIPV01000002">
    <property type="protein sequence ID" value="RUO57518.1"/>
    <property type="molecule type" value="Genomic_DNA"/>
</dbReference>
<comment type="caution">
    <text evidence="1">The sequence shown here is derived from an EMBL/GenBank/DDBJ whole genome shotgun (WGS) entry which is preliminary data.</text>
</comment>
<sequence length="365" mass="40931">MNFRRTAIVTSLATMTLASCSSIEKEQPNGNFEYVELDQRQTLTVPSNLETPAYSSTYRIPSVETAGPIGEDVRVVSPRQVHPVALGSRVLENEDEPRVYFDLVEGMPDTVTNTVWQAAEQVLERKGLSYTKTGENQWTTESLTIQEEYEVEGEESSWFFGDDESTVSLEQRFRYVLTQKPETHGRTTVFEVSLDDVSQTINGEQREMPELTQHNLAVDLVNKVVSQVNRVHQQSIQQIREAGVPISVGSNAKQEPAYIVGLDFDEAWVLTGQALEQIGLTIEDLNREAGTYFVEYAEPDSGFLFIGGDDYDSLNIPEGEYEIRLVEFGDDTAITVWSNDEVVDQAWLESVKPALEQALKVASQQ</sequence>
<dbReference type="RefSeq" id="WP_110573378.1">
    <property type="nucleotide sequence ID" value="NZ_PIPV01000002.1"/>
</dbReference>
<dbReference type="Gene3D" id="3.30.310.170">
    <property type="entry name" value="Outer membrane protein assembly factor BamC"/>
    <property type="match status" value="1"/>
</dbReference>
<dbReference type="Proteomes" id="UP000287330">
    <property type="component" value="Unassembled WGS sequence"/>
</dbReference>
<protein>
    <recommendedName>
        <fullName evidence="3">Outer membrane protein assembly factor BamC</fullName>
    </recommendedName>
</protein>
<dbReference type="AlphaFoldDB" id="A0A432Y974"/>